<protein>
    <submittedName>
        <fullName evidence="1">Uncharacterized protein</fullName>
    </submittedName>
</protein>
<dbReference type="GeneID" id="93693166"/>
<evidence type="ECO:0000313" key="1">
    <source>
        <dbReference type="EMBL" id="ERJ91172.1"/>
    </source>
</evidence>
<organism evidence="1 2">
    <name type="scientific">Ruminococcus callidus ATCC 27760</name>
    <dbReference type="NCBI Taxonomy" id="411473"/>
    <lineage>
        <taxon>Bacteria</taxon>
        <taxon>Bacillati</taxon>
        <taxon>Bacillota</taxon>
        <taxon>Clostridia</taxon>
        <taxon>Eubacteriales</taxon>
        <taxon>Oscillospiraceae</taxon>
        <taxon>Ruminococcus</taxon>
    </lineage>
</organism>
<dbReference type="OrthoDB" id="2048320at2"/>
<dbReference type="HOGENOM" id="CLU_195923_0_0_9"/>
<gene>
    <name evidence="1" type="ORF">RUMCAL_02665</name>
</gene>
<reference evidence="1 2" key="1">
    <citation type="submission" date="2013-07" db="EMBL/GenBank/DDBJ databases">
        <authorList>
            <person name="Weinstock G."/>
            <person name="Sodergren E."/>
            <person name="Wylie T."/>
            <person name="Fulton L."/>
            <person name="Fulton R."/>
            <person name="Fronick C."/>
            <person name="O'Laughlin M."/>
            <person name="Godfrey J."/>
            <person name="Miner T."/>
            <person name="Herter B."/>
            <person name="Appelbaum E."/>
            <person name="Cordes M."/>
            <person name="Lek S."/>
            <person name="Wollam A."/>
            <person name="Pepin K.H."/>
            <person name="Palsikar V.B."/>
            <person name="Mitreva M."/>
            <person name="Wilson R.K."/>
        </authorList>
    </citation>
    <scope>NUCLEOTIDE SEQUENCE [LARGE SCALE GENOMIC DNA]</scope>
    <source>
        <strain evidence="1 2">ATCC 27760</strain>
    </source>
</reference>
<evidence type="ECO:0000313" key="2">
    <source>
        <dbReference type="Proteomes" id="UP000016662"/>
    </source>
</evidence>
<sequence length="74" mass="8255">MNQTIYRVLHIYESDYGCEEHAEPTAEVVLEAADGSRKTISYSDAALYTLDIFEGDSVTYTDGTLQKVISEQDS</sequence>
<name>U2KFZ7_9FIRM</name>
<keyword evidence="2" id="KW-1185">Reference proteome</keyword>
<comment type="caution">
    <text evidence="1">The sequence shown here is derived from an EMBL/GenBank/DDBJ whole genome shotgun (WGS) entry which is preliminary data.</text>
</comment>
<dbReference type="AlphaFoldDB" id="U2KFZ7"/>
<proteinExistence type="predicted"/>
<accession>U2KFZ7</accession>
<dbReference type="EMBL" id="AWVF01000327">
    <property type="protein sequence ID" value="ERJ91172.1"/>
    <property type="molecule type" value="Genomic_DNA"/>
</dbReference>
<dbReference type="PATRIC" id="fig|411473.3.peg.2233"/>
<dbReference type="Proteomes" id="UP000016662">
    <property type="component" value="Unassembled WGS sequence"/>
</dbReference>
<dbReference type="RefSeq" id="WP_021680846.1">
    <property type="nucleotide sequence ID" value="NZ_KI260309.1"/>
</dbReference>